<comment type="function">
    <text evidence="11">Mediates influx of magnesium ions. Alternates between open and closed states. Activated by low cytoplasmic Mg(2+) levels. Inactive when cytoplasmic Mg(2+) levels are high.</text>
</comment>
<dbReference type="Gene3D" id="1.20.58.340">
    <property type="entry name" value="Magnesium transport protein CorA, transmembrane region"/>
    <property type="match status" value="2"/>
</dbReference>
<reference evidence="15" key="1">
    <citation type="submission" date="2018-05" db="EMBL/GenBank/DDBJ databases">
        <title>Genome Sequencing of selected type strains of the family Eggerthellaceae.</title>
        <authorList>
            <person name="Danylec N."/>
            <person name="Stoll D.A."/>
            <person name="Doetsch A."/>
            <person name="Huch M."/>
        </authorList>
    </citation>
    <scope>NUCLEOTIDE SEQUENCE [LARGE SCALE GENOMIC DNA]</scope>
    <source>
        <strain evidence="15">DSM 27213</strain>
    </source>
</reference>
<dbReference type="Proteomes" id="UP000462865">
    <property type="component" value="Unassembled WGS sequence"/>
</dbReference>
<dbReference type="SUPFAM" id="SSF144083">
    <property type="entry name" value="Magnesium transport protein CorA, transmembrane region"/>
    <property type="match status" value="1"/>
</dbReference>
<evidence type="ECO:0000256" key="11">
    <source>
        <dbReference type="ARBA" id="ARBA00045497"/>
    </source>
</evidence>
<keyword evidence="7 12" id="KW-1133">Transmembrane helix</keyword>
<dbReference type="PANTHER" id="PTHR46494">
    <property type="entry name" value="CORA FAMILY METAL ION TRANSPORTER (EUROFUNG)"/>
    <property type="match status" value="1"/>
</dbReference>
<comment type="subcellular location">
    <subcellularLocation>
        <location evidence="1">Cell membrane</location>
        <topology evidence="1">Multi-pass membrane protein</topology>
    </subcellularLocation>
</comment>
<dbReference type="InterPro" id="IPR045861">
    <property type="entry name" value="CorA_cytoplasmic_dom"/>
</dbReference>
<dbReference type="InterPro" id="IPR002523">
    <property type="entry name" value="MgTranspt_CorA/ZnTranspt_ZntB"/>
</dbReference>
<evidence type="ECO:0000256" key="8">
    <source>
        <dbReference type="ARBA" id="ARBA00023065"/>
    </source>
</evidence>
<comment type="caution">
    <text evidence="14">The sequence shown here is derived from an EMBL/GenBank/DDBJ whole genome shotgun (WGS) entry which is preliminary data.</text>
</comment>
<evidence type="ECO:0000256" key="10">
    <source>
        <dbReference type="ARBA" id="ARBA00034269"/>
    </source>
</evidence>
<dbReference type="EMBL" id="QIBW01000002">
    <property type="protein sequence ID" value="ROT91543.1"/>
    <property type="molecule type" value="Genomic_DNA"/>
</dbReference>
<reference evidence="14" key="3">
    <citation type="journal article" date="2019" name="Microbiol. Resour. Announc.">
        <title>Draft Genome Sequences of Type Strains of Gordonibacter faecihominis, Paraeggerthella hongkongensis, Parvibacter caecicola,Slackia equolifaciens, Slackia faecicanis, and Slackia isoflavoniconvertens.</title>
        <authorList>
            <person name="Danylec N."/>
            <person name="Stoll D.A."/>
            <person name="Dotsch A."/>
            <person name="Huch M."/>
        </authorList>
    </citation>
    <scope>NUCLEOTIDE SEQUENCE</scope>
    <source>
        <strain evidence="14">DSM 27213</strain>
    </source>
</reference>
<evidence type="ECO:0000256" key="7">
    <source>
        <dbReference type="ARBA" id="ARBA00022989"/>
    </source>
</evidence>
<keyword evidence="3" id="KW-0813">Transport</keyword>
<dbReference type="GO" id="GO:0050897">
    <property type="term" value="F:cobalt ion binding"/>
    <property type="evidence" value="ECO:0007669"/>
    <property type="project" value="TreeGrafter"/>
</dbReference>
<comment type="catalytic activity">
    <reaction evidence="10">
        <text>Mg(2+)(in) = Mg(2+)(out)</text>
        <dbReference type="Rhea" id="RHEA:29827"/>
        <dbReference type="ChEBI" id="CHEBI:18420"/>
    </reaction>
</comment>
<protein>
    <submittedName>
        <fullName evidence="14">Magnesium transporter CorA</fullName>
    </submittedName>
</protein>
<dbReference type="AlphaFoldDB" id="A0A1Y4FYH3"/>
<gene>
    <name evidence="14" type="ORF">DMP12_02520</name>
    <name evidence="13" type="ORF">GKG38_01835</name>
</gene>
<sequence length="307" mass="35231">MAQKYVLTKQLKAVPLDQPIEPGASVVEVITTQEFAKLGVAGADTLSALRTLTEAESTYLDVFPDSLIGSFAVPDKKNLMGETLKFAFYLNKTNLIFIDEGQVCTRLLDDIERIGVLKEPTPAHCLFEFMKLLVKDDLAYLADVEDRMEDVEEQIIDRCGNVANRKMLGFRRRLLRIDTFYQQLVDMTGTIGDNENKLLTNGEARLFHSLEKTVERLLKRSQTLKEYSLQLRELYQTQIDIQQNDTMQWFTVITTLFAPLTLITSWFGMNFANMPGLDWQWGYQAIIVICIVIIVVELVIFKRKKWL</sequence>
<evidence type="ECO:0000256" key="3">
    <source>
        <dbReference type="ARBA" id="ARBA00022448"/>
    </source>
</evidence>
<dbReference type="SUPFAM" id="SSF143865">
    <property type="entry name" value="CorA soluble domain-like"/>
    <property type="match status" value="1"/>
</dbReference>
<evidence type="ECO:0000313" key="15">
    <source>
        <dbReference type="Proteomes" id="UP000285258"/>
    </source>
</evidence>
<keyword evidence="5 12" id="KW-0812">Transmembrane</keyword>
<dbReference type="GeneID" id="97355115"/>
<dbReference type="Pfam" id="PF01544">
    <property type="entry name" value="CorA"/>
    <property type="match status" value="1"/>
</dbReference>
<reference evidence="13 16" key="4">
    <citation type="journal article" date="2019" name="Nat. Med.">
        <title>A library of human gut bacterial isolates paired with longitudinal multiomics data enables mechanistic microbiome research.</title>
        <authorList>
            <person name="Poyet M."/>
            <person name="Groussin M."/>
            <person name="Gibbons S.M."/>
            <person name="Avila-Pacheco J."/>
            <person name="Jiang X."/>
            <person name="Kearney S.M."/>
            <person name="Perrotta A.R."/>
            <person name="Berdy B."/>
            <person name="Zhao S."/>
            <person name="Lieberman T.D."/>
            <person name="Swanson P.K."/>
            <person name="Smith M."/>
            <person name="Roesemann S."/>
            <person name="Alexander J.E."/>
            <person name="Rich S.A."/>
            <person name="Livny J."/>
            <person name="Vlamakis H."/>
            <person name="Clish C."/>
            <person name="Bullock K."/>
            <person name="Deik A."/>
            <person name="Scott J."/>
            <person name="Pierce K.A."/>
            <person name="Xavier R.J."/>
            <person name="Alm E.J."/>
        </authorList>
    </citation>
    <scope>NUCLEOTIDE SEQUENCE [LARGE SCALE GENOMIC DNA]</scope>
    <source>
        <strain evidence="13 16">BIOML-A1</strain>
    </source>
</reference>
<evidence type="ECO:0000256" key="12">
    <source>
        <dbReference type="SAM" id="Phobius"/>
    </source>
</evidence>
<feature type="transmembrane region" description="Helical" evidence="12">
    <location>
        <begin position="249"/>
        <end position="269"/>
    </location>
</feature>
<keyword evidence="8" id="KW-0406">Ion transport</keyword>
<evidence type="ECO:0000256" key="6">
    <source>
        <dbReference type="ARBA" id="ARBA00022842"/>
    </source>
</evidence>
<dbReference type="GO" id="GO:0005886">
    <property type="term" value="C:plasma membrane"/>
    <property type="evidence" value="ECO:0007669"/>
    <property type="project" value="UniProtKB-SubCell"/>
</dbReference>
<dbReference type="RefSeq" id="WP_087189935.1">
    <property type="nucleotide sequence ID" value="NZ_BAABZN010000001.1"/>
</dbReference>
<dbReference type="GO" id="GO:0000287">
    <property type="term" value="F:magnesium ion binding"/>
    <property type="evidence" value="ECO:0007669"/>
    <property type="project" value="TreeGrafter"/>
</dbReference>
<keyword evidence="9 12" id="KW-0472">Membrane</keyword>
<dbReference type="PANTHER" id="PTHR46494:SF1">
    <property type="entry name" value="CORA FAMILY METAL ION TRANSPORTER (EUROFUNG)"/>
    <property type="match status" value="1"/>
</dbReference>
<dbReference type="CDD" id="cd12826">
    <property type="entry name" value="EcCorA_ZntB-like_u1"/>
    <property type="match status" value="1"/>
</dbReference>
<name>A0A1Y4FYH3_9ACTN</name>
<dbReference type="Proteomes" id="UP000285258">
    <property type="component" value="Unassembled WGS sequence"/>
</dbReference>
<keyword evidence="6" id="KW-0460">Magnesium</keyword>
<evidence type="ECO:0000256" key="2">
    <source>
        <dbReference type="ARBA" id="ARBA00009765"/>
    </source>
</evidence>
<reference evidence="14" key="2">
    <citation type="journal article" date="2019" name="Int. J. Syst. Evol. Microbiol.">
        <title>Gordonibacter faecihominis is a later heterotypic synonym of Gordonibacter urolithinfaciens.</title>
        <authorList>
            <person name="Danylec N."/>
            <person name="Stoll D.A."/>
            <person name="Huch M."/>
        </authorList>
    </citation>
    <scope>NUCLEOTIDE SEQUENCE</scope>
    <source>
        <strain evidence="14">DSM 27213</strain>
    </source>
</reference>
<keyword evidence="4" id="KW-1003">Cell membrane</keyword>
<evidence type="ECO:0000256" key="5">
    <source>
        <dbReference type="ARBA" id="ARBA00022692"/>
    </source>
</evidence>
<organism evidence="14 15">
    <name type="scientific">Gordonibacter urolithinfaciens</name>
    <dbReference type="NCBI Taxonomy" id="1335613"/>
    <lineage>
        <taxon>Bacteria</taxon>
        <taxon>Bacillati</taxon>
        <taxon>Actinomycetota</taxon>
        <taxon>Coriobacteriia</taxon>
        <taxon>Eggerthellales</taxon>
        <taxon>Eggerthellaceae</taxon>
        <taxon>Gordonibacter</taxon>
    </lineage>
</organism>
<evidence type="ECO:0000313" key="16">
    <source>
        <dbReference type="Proteomes" id="UP000462865"/>
    </source>
</evidence>
<dbReference type="GO" id="GO:0015095">
    <property type="term" value="F:magnesium ion transmembrane transporter activity"/>
    <property type="evidence" value="ECO:0007669"/>
    <property type="project" value="TreeGrafter"/>
</dbReference>
<evidence type="ECO:0000256" key="1">
    <source>
        <dbReference type="ARBA" id="ARBA00004651"/>
    </source>
</evidence>
<accession>A0A1Y4FYH3</accession>
<evidence type="ECO:0000256" key="4">
    <source>
        <dbReference type="ARBA" id="ARBA00022475"/>
    </source>
</evidence>
<dbReference type="GO" id="GO:0015087">
    <property type="term" value="F:cobalt ion transmembrane transporter activity"/>
    <property type="evidence" value="ECO:0007669"/>
    <property type="project" value="TreeGrafter"/>
</dbReference>
<proteinExistence type="inferred from homology"/>
<dbReference type="InterPro" id="IPR045863">
    <property type="entry name" value="CorA_TM1_TM2"/>
</dbReference>
<evidence type="ECO:0000313" key="14">
    <source>
        <dbReference type="EMBL" id="ROT91543.1"/>
    </source>
</evidence>
<dbReference type="FunFam" id="1.20.58.340:FF:000004">
    <property type="entry name" value="Magnesium transport protein CorA"/>
    <property type="match status" value="1"/>
</dbReference>
<comment type="similarity">
    <text evidence="2">Belongs to the CorA metal ion transporter (MIT) (TC 1.A.35) family.</text>
</comment>
<evidence type="ECO:0000313" key="13">
    <source>
        <dbReference type="EMBL" id="MSA93829.1"/>
    </source>
</evidence>
<evidence type="ECO:0000256" key="9">
    <source>
        <dbReference type="ARBA" id="ARBA00023136"/>
    </source>
</evidence>
<feature type="transmembrane region" description="Helical" evidence="12">
    <location>
        <begin position="281"/>
        <end position="301"/>
    </location>
</feature>
<dbReference type="EMBL" id="WKZA01000004">
    <property type="protein sequence ID" value="MSA93829.1"/>
    <property type="molecule type" value="Genomic_DNA"/>
</dbReference>